<keyword evidence="8 10" id="KW-0472">Membrane</keyword>
<evidence type="ECO:0000256" key="2">
    <source>
        <dbReference type="ARBA" id="ARBA00008203"/>
    </source>
</evidence>
<name>A0A1B2J681_PICPA</name>
<keyword evidence="6" id="KW-0256">Endoplasmic reticulum</keyword>
<dbReference type="OrthoDB" id="9985059at2759"/>
<dbReference type="GO" id="GO:0005789">
    <property type="term" value="C:endoplasmic reticulum membrane"/>
    <property type="evidence" value="ECO:0007669"/>
    <property type="project" value="UniProtKB-SubCell"/>
</dbReference>
<dbReference type="PANTHER" id="PTHR28285:SF1">
    <property type="entry name" value="PROTEIN BIG1"/>
    <property type="match status" value="1"/>
</dbReference>
<dbReference type="Proteomes" id="UP000094565">
    <property type="component" value="Chromosome 1"/>
</dbReference>
<evidence type="ECO:0000313" key="12">
    <source>
        <dbReference type="EMBL" id="ANZ73489.1"/>
    </source>
</evidence>
<evidence type="ECO:0000256" key="3">
    <source>
        <dbReference type="ARBA" id="ARBA00022089"/>
    </source>
</evidence>
<dbReference type="EMBL" id="CP014584">
    <property type="protein sequence ID" value="ANZ73489.1"/>
    <property type="molecule type" value="Genomic_DNA"/>
</dbReference>
<dbReference type="InterPro" id="IPR037654">
    <property type="entry name" value="Big1"/>
</dbReference>
<evidence type="ECO:0000256" key="1">
    <source>
        <dbReference type="ARBA" id="ARBA00004115"/>
    </source>
</evidence>
<evidence type="ECO:0000256" key="5">
    <source>
        <dbReference type="ARBA" id="ARBA00022729"/>
    </source>
</evidence>
<reference evidence="12 13" key="1">
    <citation type="submission" date="2016-02" db="EMBL/GenBank/DDBJ databases">
        <title>Comparative genomic and transcriptomic foundation for Pichia pastoris.</title>
        <authorList>
            <person name="Love K.R."/>
            <person name="Shah K.A."/>
            <person name="Whittaker C.A."/>
            <person name="Wu J."/>
            <person name="Bartlett M.C."/>
            <person name="Ma D."/>
            <person name="Leeson R.L."/>
            <person name="Priest M."/>
            <person name="Young S.K."/>
            <person name="Love J.C."/>
        </authorList>
    </citation>
    <scope>NUCLEOTIDE SEQUENCE [LARGE SCALE GENOMIC DNA]</scope>
    <source>
        <strain evidence="12 13">ATCC 28485</strain>
    </source>
</reference>
<sequence length="372" mass="42988">MKSSWKIGLFFIAFVVELVSSESSFPSFLFSHKLIPGIQDQLPHSSQEPFTLQQTNYMINQVLEKCQANVFILVNQPGLIVQDFQDFYSFQNLRSYMVHASTILTFPHTVVTEEDDVKGLDLDKIQTYIMRQCRAKLLTLKDDDPGSIESFIDSKTRVIRMDFTGIPSKAEEEYEGQREDILKKNDLTLLRVIRELPSPFITLLYTTDTIQEFEKIPDDIINVNEIPDDPQMIPLSMKNEILQKENVIFPDITLFDLTRLSEYERNNLGHYMNFDQKDRDAEPVLAVNDEKDKPIFNKPRSKKVDIRPEWLRFGEDDDSTPTLFNEEILRENALLVLSLLVSILGIALFIICKVLASLVLLSLRSIQKQKTE</sequence>
<gene>
    <name evidence="12" type="primary">BIG1</name>
    <name evidence="12" type="ORF">ATY40_BA7500112</name>
</gene>
<keyword evidence="5 11" id="KW-0732">Signal</keyword>
<accession>A0A1B2J681</accession>
<dbReference type="AlphaFoldDB" id="A0A1B2J681"/>
<evidence type="ECO:0000313" key="13">
    <source>
        <dbReference type="Proteomes" id="UP000094565"/>
    </source>
</evidence>
<dbReference type="GO" id="GO:0006078">
    <property type="term" value="P:(1-&gt;6)-beta-D-glucan biosynthetic process"/>
    <property type="evidence" value="ECO:0007669"/>
    <property type="project" value="TreeGrafter"/>
</dbReference>
<evidence type="ECO:0000256" key="10">
    <source>
        <dbReference type="SAM" id="Phobius"/>
    </source>
</evidence>
<keyword evidence="9" id="KW-0961">Cell wall biogenesis/degradation</keyword>
<evidence type="ECO:0000256" key="11">
    <source>
        <dbReference type="SAM" id="SignalP"/>
    </source>
</evidence>
<evidence type="ECO:0000256" key="9">
    <source>
        <dbReference type="ARBA" id="ARBA00023316"/>
    </source>
</evidence>
<comment type="similarity">
    <text evidence="2">Belongs to the BIG1 family.</text>
</comment>
<feature type="chain" id="PRO_5008539284" description="Protein BIG1" evidence="11">
    <location>
        <begin position="22"/>
        <end position="372"/>
    </location>
</feature>
<proteinExistence type="inferred from homology"/>
<dbReference type="GO" id="GO:0071555">
    <property type="term" value="P:cell wall organization"/>
    <property type="evidence" value="ECO:0007669"/>
    <property type="project" value="UniProtKB-KW"/>
</dbReference>
<keyword evidence="7 10" id="KW-1133">Transmembrane helix</keyword>
<protein>
    <recommendedName>
        <fullName evidence="3">Protein BIG1</fullName>
    </recommendedName>
</protein>
<organism evidence="12 13">
    <name type="scientific">Komagataella pastoris</name>
    <name type="common">Yeast</name>
    <name type="synonym">Pichia pastoris</name>
    <dbReference type="NCBI Taxonomy" id="4922"/>
    <lineage>
        <taxon>Eukaryota</taxon>
        <taxon>Fungi</taxon>
        <taxon>Dikarya</taxon>
        <taxon>Ascomycota</taxon>
        <taxon>Saccharomycotina</taxon>
        <taxon>Pichiomycetes</taxon>
        <taxon>Pichiales</taxon>
        <taxon>Pichiaceae</taxon>
        <taxon>Komagataella</taxon>
    </lineage>
</organism>
<feature type="signal peptide" evidence="11">
    <location>
        <begin position="1"/>
        <end position="21"/>
    </location>
</feature>
<keyword evidence="13" id="KW-1185">Reference proteome</keyword>
<comment type="subcellular location">
    <subcellularLocation>
        <location evidence="1">Endoplasmic reticulum membrane</location>
        <topology evidence="1">Single-pass type I membrane protein</topology>
    </subcellularLocation>
</comment>
<evidence type="ECO:0000256" key="7">
    <source>
        <dbReference type="ARBA" id="ARBA00022989"/>
    </source>
</evidence>
<dbReference type="GO" id="GO:0009272">
    <property type="term" value="P:fungal-type cell wall biogenesis"/>
    <property type="evidence" value="ECO:0007669"/>
    <property type="project" value="TreeGrafter"/>
</dbReference>
<feature type="transmembrane region" description="Helical" evidence="10">
    <location>
        <begin position="333"/>
        <end position="361"/>
    </location>
</feature>
<evidence type="ECO:0000256" key="6">
    <source>
        <dbReference type="ARBA" id="ARBA00022824"/>
    </source>
</evidence>
<keyword evidence="4 10" id="KW-0812">Transmembrane</keyword>
<evidence type="ECO:0000256" key="4">
    <source>
        <dbReference type="ARBA" id="ARBA00022692"/>
    </source>
</evidence>
<dbReference type="PANTHER" id="PTHR28285">
    <property type="entry name" value="PROTEIN BIG1"/>
    <property type="match status" value="1"/>
</dbReference>
<evidence type="ECO:0000256" key="8">
    <source>
        <dbReference type="ARBA" id="ARBA00023136"/>
    </source>
</evidence>